<dbReference type="PROSITE" id="PS50883">
    <property type="entry name" value="EAL"/>
    <property type="match status" value="1"/>
</dbReference>
<dbReference type="Gene3D" id="3.30.70.270">
    <property type="match status" value="1"/>
</dbReference>
<name>A0A511UNL5_9GAMM</name>
<dbReference type="Proteomes" id="UP000321303">
    <property type="component" value="Unassembled WGS sequence"/>
</dbReference>
<feature type="domain" description="EAL" evidence="4">
    <location>
        <begin position="320"/>
        <end position="574"/>
    </location>
</feature>
<evidence type="ECO:0000313" key="7">
    <source>
        <dbReference type="Proteomes" id="UP000321303"/>
    </source>
</evidence>
<dbReference type="SUPFAM" id="SSF141868">
    <property type="entry name" value="EAL domain-like"/>
    <property type="match status" value="1"/>
</dbReference>
<dbReference type="CDD" id="cd01948">
    <property type="entry name" value="EAL"/>
    <property type="match status" value="1"/>
</dbReference>
<dbReference type="PROSITE" id="PS50887">
    <property type="entry name" value="GGDEF"/>
    <property type="match status" value="1"/>
</dbReference>
<dbReference type="InterPro" id="IPR029787">
    <property type="entry name" value="Nucleotide_cyclase"/>
</dbReference>
<feature type="transmembrane region" description="Helical" evidence="3">
    <location>
        <begin position="49"/>
        <end position="75"/>
    </location>
</feature>
<keyword evidence="3" id="KW-0472">Membrane</keyword>
<evidence type="ECO:0000256" key="2">
    <source>
        <dbReference type="ARBA" id="ARBA00022636"/>
    </source>
</evidence>
<feature type="transmembrane region" description="Helical" evidence="3">
    <location>
        <begin position="7"/>
        <end position="29"/>
    </location>
</feature>
<dbReference type="FunFam" id="3.20.20.450:FF:000001">
    <property type="entry name" value="Cyclic di-GMP phosphodiesterase yahA"/>
    <property type="match status" value="1"/>
</dbReference>
<dbReference type="Pfam" id="PF00990">
    <property type="entry name" value="GGDEF"/>
    <property type="match status" value="1"/>
</dbReference>
<dbReference type="OrthoDB" id="9804951at2"/>
<dbReference type="NCBIfam" id="TIGR00254">
    <property type="entry name" value="GGDEF"/>
    <property type="match status" value="1"/>
</dbReference>
<dbReference type="InterPro" id="IPR052155">
    <property type="entry name" value="Biofilm_reg_signaling"/>
</dbReference>
<evidence type="ECO:0000259" key="5">
    <source>
        <dbReference type="PROSITE" id="PS50887"/>
    </source>
</evidence>
<dbReference type="InterPro" id="IPR035919">
    <property type="entry name" value="EAL_sf"/>
</dbReference>
<keyword evidence="3" id="KW-1133">Transmembrane helix</keyword>
<dbReference type="CDD" id="cd01949">
    <property type="entry name" value="GGDEF"/>
    <property type="match status" value="1"/>
</dbReference>
<dbReference type="PANTHER" id="PTHR44757:SF2">
    <property type="entry name" value="BIOFILM ARCHITECTURE MAINTENANCE PROTEIN MBAA"/>
    <property type="match status" value="1"/>
</dbReference>
<evidence type="ECO:0000256" key="1">
    <source>
        <dbReference type="ARBA" id="ARBA00012282"/>
    </source>
</evidence>
<dbReference type="SMART" id="SM00267">
    <property type="entry name" value="GGDEF"/>
    <property type="match status" value="1"/>
</dbReference>
<protein>
    <recommendedName>
        <fullName evidence="1">cyclic-guanylate-specific phosphodiesterase</fullName>
        <ecNumber evidence="1">3.1.4.52</ecNumber>
    </recommendedName>
</protein>
<accession>A0A511UNL5</accession>
<keyword evidence="3" id="KW-0812">Transmembrane</keyword>
<dbReference type="SUPFAM" id="SSF55073">
    <property type="entry name" value="Nucleotide cyclase"/>
    <property type="match status" value="1"/>
</dbReference>
<gene>
    <name evidence="6" type="ORF">HVA01_03880</name>
</gene>
<dbReference type="EC" id="3.1.4.52" evidence="1"/>
<keyword evidence="2" id="KW-0973">c-di-GMP</keyword>
<dbReference type="Pfam" id="PF00563">
    <property type="entry name" value="EAL"/>
    <property type="match status" value="1"/>
</dbReference>
<dbReference type="RefSeq" id="WP_146872828.1">
    <property type="nucleotide sequence ID" value="NZ_BJXV01000001.1"/>
</dbReference>
<proteinExistence type="predicted"/>
<dbReference type="InterPro" id="IPR000160">
    <property type="entry name" value="GGDEF_dom"/>
</dbReference>
<reference evidence="6 7" key="1">
    <citation type="submission" date="2019-07" db="EMBL/GenBank/DDBJ databases">
        <title>Whole genome shotgun sequence of Halomonas variabilis NBRC 102410.</title>
        <authorList>
            <person name="Hosoyama A."/>
            <person name="Uohara A."/>
            <person name="Ohji S."/>
            <person name="Ichikawa N."/>
        </authorList>
    </citation>
    <scope>NUCLEOTIDE SEQUENCE [LARGE SCALE GENOMIC DNA]</scope>
    <source>
        <strain evidence="6 7">NBRC 102410</strain>
    </source>
</reference>
<feature type="domain" description="GGDEF" evidence="5">
    <location>
        <begin position="173"/>
        <end position="311"/>
    </location>
</feature>
<evidence type="ECO:0000259" key="4">
    <source>
        <dbReference type="PROSITE" id="PS50883"/>
    </source>
</evidence>
<dbReference type="InterPro" id="IPR043128">
    <property type="entry name" value="Rev_trsase/Diguanyl_cyclase"/>
</dbReference>
<dbReference type="Gene3D" id="3.20.20.450">
    <property type="entry name" value="EAL domain"/>
    <property type="match status" value="1"/>
</dbReference>
<dbReference type="SMART" id="SM00052">
    <property type="entry name" value="EAL"/>
    <property type="match status" value="1"/>
</dbReference>
<dbReference type="EMBL" id="BJXV01000001">
    <property type="protein sequence ID" value="GEN26742.1"/>
    <property type="molecule type" value="Genomic_DNA"/>
</dbReference>
<dbReference type="GO" id="GO:0071111">
    <property type="term" value="F:cyclic-guanylate-specific phosphodiesterase activity"/>
    <property type="evidence" value="ECO:0007669"/>
    <property type="project" value="UniProtKB-EC"/>
</dbReference>
<comment type="caution">
    <text evidence="6">The sequence shown here is derived from an EMBL/GenBank/DDBJ whole genome shotgun (WGS) entry which is preliminary data.</text>
</comment>
<keyword evidence="7" id="KW-1185">Reference proteome</keyword>
<sequence>MKPTQSLLKLFLLPILMVVIPALLVLTIAMEIRVNQSLHSYLEARSLDAIAQTATLWVGIAILTMLIGAALLVVWRTNQRLMVVGDAILSLASSHKQLPDFQAIDKLSQQKSGSLKRIATALLAFREAEQQRRDAEHRVHQLAYYDSLTELPNWRLMKEHLQYSLETSRQTDTFGALIYIDVDDFKRINDGIGHSAGDTILKHIAKRLSDINHEGCTIGRINGDEFCIIIDGLASDRLKAAEKAELFAEQVADSLTQPYCLNDDYFFLNLSQGLVLFNSQQKSVDALFQYANAAVHLAKKTGPNTIRFYDPAVQAELEARAELERDLRLAIEREEFVLAYQMQVDSLGRPIGAEALIRWEHPTRGRISPGVFIPLAEETGLIVPIGTWVLHAACKQLVAWQTLAHTKQLVLAVNVSAKQFQQPNFVYTVANALVVSGASPYRLKLELTESTVLGKVEETIARMRQLKTLGISFAMDDFGTGYSSLQYLKRLPLDQIKIDQSFVRDLHQDSDDRAIVQTIIAMGRALGLNVIAEGVETREHWRFLNEHQCHAYQGYYFCKPVTAAEMEKQCLAPPPEMA</sequence>
<dbReference type="AlphaFoldDB" id="A0A511UNL5"/>
<dbReference type="PANTHER" id="PTHR44757">
    <property type="entry name" value="DIGUANYLATE CYCLASE DGCP"/>
    <property type="match status" value="1"/>
</dbReference>
<organism evidence="6 7">
    <name type="scientific">Halovibrio variabilis</name>
    <dbReference type="NCBI Taxonomy" id="31910"/>
    <lineage>
        <taxon>Bacteria</taxon>
        <taxon>Pseudomonadati</taxon>
        <taxon>Pseudomonadota</taxon>
        <taxon>Gammaproteobacteria</taxon>
        <taxon>Oceanospirillales</taxon>
        <taxon>Halomonadaceae</taxon>
        <taxon>Halovibrio</taxon>
    </lineage>
</organism>
<evidence type="ECO:0000256" key="3">
    <source>
        <dbReference type="SAM" id="Phobius"/>
    </source>
</evidence>
<evidence type="ECO:0000313" key="6">
    <source>
        <dbReference type="EMBL" id="GEN26742.1"/>
    </source>
</evidence>
<dbReference type="InterPro" id="IPR001633">
    <property type="entry name" value="EAL_dom"/>
</dbReference>